<proteinExistence type="predicted"/>
<accession>A0AAD4MG26</accession>
<dbReference type="AlphaFoldDB" id="A0AAD4MG26"/>
<sequence>MSYERYASGNAPDYWAEAQNAFLSCWEDLVKIFTVVSARLTEFTLMQPSGAHSVPRPVKMNEQPHTNNFKHNQFQYQPYQQKRGDITSPRNVSSRFTISRNLQYEG</sequence>
<dbReference type="Proteomes" id="UP001201812">
    <property type="component" value="Unassembled WGS sequence"/>
</dbReference>
<keyword evidence="2" id="KW-1185">Reference proteome</keyword>
<evidence type="ECO:0000313" key="2">
    <source>
        <dbReference type="Proteomes" id="UP001201812"/>
    </source>
</evidence>
<dbReference type="EMBL" id="JAKKPZ010000750">
    <property type="protein sequence ID" value="KAI1692531.1"/>
    <property type="molecule type" value="Genomic_DNA"/>
</dbReference>
<evidence type="ECO:0000313" key="1">
    <source>
        <dbReference type="EMBL" id="KAI1692531.1"/>
    </source>
</evidence>
<protein>
    <submittedName>
        <fullName evidence="1">Uncharacterized protein</fullName>
    </submittedName>
</protein>
<comment type="caution">
    <text evidence="1">The sequence shown here is derived from an EMBL/GenBank/DDBJ whole genome shotgun (WGS) entry which is preliminary data.</text>
</comment>
<reference evidence="1" key="1">
    <citation type="submission" date="2022-01" db="EMBL/GenBank/DDBJ databases">
        <title>Genome Sequence Resource for Two Populations of Ditylenchus destructor, the Migratory Endoparasitic Phytonematode.</title>
        <authorList>
            <person name="Zhang H."/>
            <person name="Lin R."/>
            <person name="Xie B."/>
        </authorList>
    </citation>
    <scope>NUCLEOTIDE SEQUENCE</scope>
    <source>
        <strain evidence="1">BazhouSP</strain>
    </source>
</reference>
<name>A0AAD4MG26_9BILA</name>
<organism evidence="1 2">
    <name type="scientific">Ditylenchus destructor</name>
    <dbReference type="NCBI Taxonomy" id="166010"/>
    <lineage>
        <taxon>Eukaryota</taxon>
        <taxon>Metazoa</taxon>
        <taxon>Ecdysozoa</taxon>
        <taxon>Nematoda</taxon>
        <taxon>Chromadorea</taxon>
        <taxon>Rhabditida</taxon>
        <taxon>Tylenchina</taxon>
        <taxon>Tylenchomorpha</taxon>
        <taxon>Sphaerularioidea</taxon>
        <taxon>Anguinidae</taxon>
        <taxon>Anguininae</taxon>
        <taxon>Ditylenchus</taxon>
    </lineage>
</organism>
<gene>
    <name evidence="1" type="ORF">DdX_21210</name>
</gene>